<name>A0ABY9IT86_9ACTN</name>
<feature type="compositionally biased region" description="Basic and acidic residues" evidence="1">
    <location>
        <begin position="396"/>
        <end position="410"/>
    </location>
</feature>
<evidence type="ECO:0000256" key="2">
    <source>
        <dbReference type="SAM" id="Phobius"/>
    </source>
</evidence>
<evidence type="ECO:0000313" key="3">
    <source>
        <dbReference type="EMBL" id="WLQ58608.1"/>
    </source>
</evidence>
<sequence>MSVSALMDRQDIARKIRELATEPGLAPRKSELSALADAFTGTTQDLDPWTDLDLLHAYARPESVDLVGAGAEEHRAWSWLEALLGALVFVPLMMTWYGLTQASSAYQALTGADPKAASRPFLQLWQSGFEGHLTGAFTFGHVAMGATSAIALLFALVLVHGLRKSSVTRREESAQRDAEQLSRRLVPVLTRAQLVLNTHRLSSPVRFAAELTEAAATLTRLGNRAAKAQKELAAAAVVVGGAVEKAEGRLAGIDNSVRPLEDAADRIAEAVRDGGKQVESAVSGSGVMVRRALEDVRDVSGAVRDVLDSAGDRVEDSVNTLAASQRSFTTGIEVASDVSAQVLTRLGDVAEESARGVAASQDVVRRLADQAGALHEVAERFGGLVDALRTVPAPADRRGRTAVRLEKAPQPEDAVPPRGSAR</sequence>
<gene>
    <name evidence="3" type="ORF">P8A19_25680</name>
</gene>
<dbReference type="RefSeq" id="WP_306070313.1">
    <property type="nucleotide sequence ID" value="NZ_CP120988.1"/>
</dbReference>
<keyword evidence="2" id="KW-1133">Transmembrane helix</keyword>
<evidence type="ECO:0000256" key="1">
    <source>
        <dbReference type="SAM" id="MobiDB-lite"/>
    </source>
</evidence>
<reference evidence="3 4" key="1">
    <citation type="submission" date="2023-03" db="EMBL/GenBank/DDBJ databases">
        <title>Isolation and description of six Streptomyces strains from soil environments, able to metabolize different microbial glucans.</title>
        <authorList>
            <person name="Widen T."/>
            <person name="Larsbrink J."/>
        </authorList>
    </citation>
    <scope>NUCLEOTIDE SEQUENCE [LARGE SCALE GENOMIC DNA]</scope>
    <source>
        <strain evidence="3 4">Alt2</strain>
    </source>
</reference>
<dbReference type="SUPFAM" id="SSF58104">
    <property type="entry name" value="Methyl-accepting chemotaxis protein (MCP) signaling domain"/>
    <property type="match status" value="1"/>
</dbReference>
<protein>
    <submittedName>
        <fullName evidence="3">Methyl-accepting chemotaxis protein</fullName>
    </submittedName>
</protein>
<keyword evidence="2" id="KW-0472">Membrane</keyword>
<keyword evidence="4" id="KW-1185">Reference proteome</keyword>
<accession>A0ABY9IT86</accession>
<keyword evidence="2" id="KW-0812">Transmembrane</keyword>
<evidence type="ECO:0000313" key="4">
    <source>
        <dbReference type="Proteomes" id="UP001235744"/>
    </source>
</evidence>
<organism evidence="3 4">
    <name type="scientific">Streptomyces poriferorum</name>
    <dbReference type="NCBI Taxonomy" id="2798799"/>
    <lineage>
        <taxon>Bacteria</taxon>
        <taxon>Bacillati</taxon>
        <taxon>Actinomycetota</taxon>
        <taxon>Actinomycetes</taxon>
        <taxon>Kitasatosporales</taxon>
        <taxon>Streptomycetaceae</taxon>
        <taxon>Streptomyces</taxon>
    </lineage>
</organism>
<feature type="region of interest" description="Disordered" evidence="1">
    <location>
        <begin position="396"/>
        <end position="422"/>
    </location>
</feature>
<feature type="transmembrane region" description="Helical" evidence="2">
    <location>
        <begin position="139"/>
        <end position="162"/>
    </location>
</feature>
<dbReference type="EMBL" id="CP120988">
    <property type="protein sequence ID" value="WLQ58608.1"/>
    <property type="molecule type" value="Genomic_DNA"/>
</dbReference>
<dbReference type="Proteomes" id="UP001235744">
    <property type="component" value="Chromosome"/>
</dbReference>
<feature type="transmembrane region" description="Helical" evidence="2">
    <location>
        <begin position="79"/>
        <end position="99"/>
    </location>
</feature>
<proteinExistence type="predicted"/>